<dbReference type="EMBL" id="KE525352">
    <property type="protein sequence ID" value="KFB51767.1"/>
    <property type="molecule type" value="Genomic_DNA"/>
</dbReference>
<reference evidence="3" key="2">
    <citation type="submission" date="2020-05" db="UniProtKB">
        <authorList>
            <consortium name="EnsemblMetazoa"/>
        </authorList>
    </citation>
    <scope>IDENTIFICATION</scope>
</reference>
<dbReference type="EMBL" id="ATLV01024604">
    <property type="status" value="NOT_ANNOTATED_CDS"/>
    <property type="molecule type" value="Genomic_DNA"/>
</dbReference>
<evidence type="ECO:0000313" key="2">
    <source>
        <dbReference type="EMBL" id="KFB51767.1"/>
    </source>
</evidence>
<feature type="region of interest" description="Disordered" evidence="1">
    <location>
        <begin position="266"/>
        <end position="295"/>
    </location>
</feature>
<dbReference type="VEuPathDB" id="VectorBase:ASIS015250"/>
<evidence type="ECO:0000313" key="4">
    <source>
        <dbReference type="Proteomes" id="UP000030765"/>
    </source>
</evidence>
<accession>A0A084WNH3</accession>
<dbReference type="Proteomes" id="UP000030765">
    <property type="component" value="Unassembled WGS sequence"/>
</dbReference>
<keyword evidence="4" id="KW-1185">Reference proteome</keyword>
<gene>
    <name evidence="2" type="ORF">ZHAS_00019862</name>
</gene>
<evidence type="ECO:0000256" key="1">
    <source>
        <dbReference type="SAM" id="MobiDB-lite"/>
    </source>
</evidence>
<proteinExistence type="predicted"/>
<dbReference type="VEuPathDB" id="VectorBase:ASIC019862"/>
<organism evidence="3 4">
    <name type="scientific">Anopheles sinensis</name>
    <name type="common">Mosquito</name>
    <dbReference type="NCBI Taxonomy" id="74873"/>
    <lineage>
        <taxon>Eukaryota</taxon>
        <taxon>Metazoa</taxon>
        <taxon>Ecdysozoa</taxon>
        <taxon>Arthropoda</taxon>
        <taxon>Hexapoda</taxon>
        <taxon>Insecta</taxon>
        <taxon>Pterygota</taxon>
        <taxon>Neoptera</taxon>
        <taxon>Endopterygota</taxon>
        <taxon>Diptera</taxon>
        <taxon>Nematocera</taxon>
        <taxon>Culicoidea</taxon>
        <taxon>Culicidae</taxon>
        <taxon>Anophelinae</taxon>
        <taxon>Anopheles</taxon>
    </lineage>
</organism>
<feature type="region of interest" description="Disordered" evidence="1">
    <location>
        <begin position="1"/>
        <end position="28"/>
    </location>
</feature>
<dbReference type="AlphaFoldDB" id="A0A084WNH3"/>
<dbReference type="OrthoDB" id="185659at2759"/>
<feature type="region of interest" description="Disordered" evidence="1">
    <location>
        <begin position="205"/>
        <end position="228"/>
    </location>
</feature>
<feature type="compositionally biased region" description="Basic and acidic residues" evidence="1">
    <location>
        <begin position="369"/>
        <end position="382"/>
    </location>
</feature>
<protein>
    <submittedName>
        <fullName evidence="2 3">Uncharacterized protein</fullName>
    </submittedName>
</protein>
<feature type="compositionally biased region" description="Acidic residues" evidence="1">
    <location>
        <begin position="206"/>
        <end position="225"/>
    </location>
</feature>
<sequence length="479" mass="55068">MSDSKKDSSKSGQTPVVKQKRKNPHPVRQYFKYENHTQQRCRFCNWITRENATRMVKHIAYQCKSASNSVRLAMQSSVQEAKDRESSSFLTEHNKKDIHSLFKAVDRDKRQCLFCSWTTRLNLTRMRHHIISVCKEVPVDTRSRFIKADAGEDCSSFSIINVDMDDRKGFEIISSKELQKAMNADTNDRKRFEVVTSKSLQKMDTSMDEFSIDNEEDRNQDESDTGDGFYVYGEFETEPDQQQVLQGVKEEAAQHHVIAEVIVDNGGDEVGEEDEEQEQEMMDEAEEENDAPSEQSQIEYLEIDQRECHWCQSALSEDKMEIVKDGTVFCSFECRILDHINNKRKTKEPEQMKNVANTRNYSKKIMTQERTVEATGSSRKEATQPPADDQTKIKNALLRSTFSNPLQKTGKPDMKSLPSAKVHNKIDNLTMIPSKDVQSKAVFTTNRVYRTASLHEANKQVCLFINNVSFDYIGQAVRG</sequence>
<feature type="region of interest" description="Disordered" evidence="1">
    <location>
        <begin position="369"/>
        <end position="389"/>
    </location>
</feature>
<reference evidence="2 4" key="1">
    <citation type="journal article" date="2014" name="BMC Genomics">
        <title>Genome sequence of Anopheles sinensis provides insight into genetics basis of mosquito competence for malaria parasites.</title>
        <authorList>
            <person name="Zhou D."/>
            <person name="Zhang D."/>
            <person name="Ding G."/>
            <person name="Shi L."/>
            <person name="Hou Q."/>
            <person name="Ye Y."/>
            <person name="Xu Y."/>
            <person name="Zhou H."/>
            <person name="Xiong C."/>
            <person name="Li S."/>
            <person name="Yu J."/>
            <person name="Hong S."/>
            <person name="Yu X."/>
            <person name="Zou P."/>
            <person name="Chen C."/>
            <person name="Chang X."/>
            <person name="Wang W."/>
            <person name="Lv Y."/>
            <person name="Sun Y."/>
            <person name="Ma L."/>
            <person name="Shen B."/>
            <person name="Zhu C."/>
        </authorList>
    </citation>
    <scope>NUCLEOTIDE SEQUENCE [LARGE SCALE GENOMIC DNA]</scope>
</reference>
<name>A0A084WNH3_ANOSI</name>
<dbReference type="EnsemblMetazoa" id="ASIC019862-RA">
    <property type="protein sequence ID" value="ASIC019862-PA"/>
    <property type="gene ID" value="ASIC019862"/>
</dbReference>
<evidence type="ECO:0000313" key="3">
    <source>
        <dbReference type="EnsemblMetazoa" id="ASIC019862-PA"/>
    </source>
</evidence>
<feature type="compositionally biased region" description="Acidic residues" evidence="1">
    <location>
        <begin position="266"/>
        <end position="291"/>
    </location>
</feature>